<dbReference type="Proteomes" id="UP000177506">
    <property type="component" value="Unassembled WGS sequence"/>
</dbReference>
<dbReference type="AlphaFoldDB" id="A0A1G1TIS1"/>
<dbReference type="Gene3D" id="3.30.450.40">
    <property type="match status" value="1"/>
</dbReference>
<dbReference type="SUPFAM" id="SSF55781">
    <property type="entry name" value="GAF domain-like"/>
    <property type="match status" value="1"/>
</dbReference>
<comment type="caution">
    <text evidence="2">The sequence shown here is derived from an EMBL/GenBank/DDBJ whole genome shotgun (WGS) entry which is preliminary data.</text>
</comment>
<evidence type="ECO:0000313" key="3">
    <source>
        <dbReference type="Proteomes" id="UP000177506"/>
    </source>
</evidence>
<evidence type="ECO:0000313" key="2">
    <source>
        <dbReference type="EMBL" id="OGX90770.1"/>
    </source>
</evidence>
<dbReference type="RefSeq" id="WP_070742575.1">
    <property type="nucleotide sequence ID" value="NZ_MDZA01000111.1"/>
</dbReference>
<dbReference type="PANTHER" id="PTHR43102">
    <property type="entry name" value="SLR1143 PROTEIN"/>
    <property type="match status" value="1"/>
</dbReference>
<proteinExistence type="predicted"/>
<accession>A0A1G1TIS1</accession>
<dbReference type="Pfam" id="PF13185">
    <property type="entry name" value="GAF_2"/>
    <property type="match status" value="1"/>
</dbReference>
<dbReference type="InterPro" id="IPR003018">
    <property type="entry name" value="GAF"/>
</dbReference>
<organism evidence="2 3">
    <name type="scientific">Hymenobacter coccineus</name>
    <dbReference type="NCBI Taxonomy" id="1908235"/>
    <lineage>
        <taxon>Bacteria</taxon>
        <taxon>Pseudomonadati</taxon>
        <taxon>Bacteroidota</taxon>
        <taxon>Cytophagia</taxon>
        <taxon>Cytophagales</taxon>
        <taxon>Hymenobacteraceae</taxon>
        <taxon>Hymenobacter</taxon>
    </lineage>
</organism>
<name>A0A1G1TIS1_9BACT</name>
<protein>
    <recommendedName>
        <fullName evidence="1">GAF domain-containing protein</fullName>
    </recommendedName>
</protein>
<dbReference type="SMART" id="SM00065">
    <property type="entry name" value="GAF"/>
    <property type="match status" value="1"/>
</dbReference>
<sequence>MPLAEALRLQALRPYQLLNTMHDETFSELVRLAAKLFNVPIGIVAFVDEEEVSMGLNHGLPPDMDRVDRGETLCSVALLREETTVFENLNDHPCDLISPFLVKRLNLGFYAGHTLRTETGYPIGVLCVIDHKPRTFSEAEAELLARLATVVMSLLDLRLHLMQQANWNQQLWEAVYQRIDSSVTRLETLAALAGWEDADGPTAQAYQTSAREESLQVMAVLTEQIQALRA</sequence>
<feature type="domain" description="GAF" evidence="1">
    <location>
        <begin position="21"/>
        <end position="165"/>
    </location>
</feature>
<dbReference type="InterPro" id="IPR029016">
    <property type="entry name" value="GAF-like_dom_sf"/>
</dbReference>
<gene>
    <name evidence="2" type="ORF">BEN49_00265</name>
</gene>
<dbReference type="EMBL" id="MDZA01000111">
    <property type="protein sequence ID" value="OGX90770.1"/>
    <property type="molecule type" value="Genomic_DNA"/>
</dbReference>
<keyword evidence="3" id="KW-1185">Reference proteome</keyword>
<dbReference type="PANTHER" id="PTHR43102:SF2">
    <property type="entry name" value="GAF DOMAIN-CONTAINING PROTEIN"/>
    <property type="match status" value="1"/>
</dbReference>
<reference evidence="2 3" key="1">
    <citation type="submission" date="2016-08" db="EMBL/GenBank/DDBJ databases">
        <title>Hymenobacter coccineus sp. nov., Hymenobacter lapidarius sp. nov. and Hymenobacter glacialis sp. nov., isolated from Antarctic soil.</title>
        <authorList>
            <person name="Sedlacek I."/>
            <person name="Kralova S."/>
            <person name="Kyrova K."/>
            <person name="Maslanova I."/>
            <person name="Stankova E."/>
            <person name="Vrbovska V."/>
            <person name="Nemec M."/>
            <person name="Bartak M."/>
            <person name="Svec P."/>
            <person name="Busse H.-J."/>
            <person name="Pantucek R."/>
        </authorList>
    </citation>
    <scope>NUCLEOTIDE SEQUENCE [LARGE SCALE GENOMIC DNA]</scope>
    <source>
        <strain evidence="2 3">CCM 8649</strain>
    </source>
</reference>
<evidence type="ECO:0000259" key="1">
    <source>
        <dbReference type="SMART" id="SM00065"/>
    </source>
</evidence>
<dbReference type="OrthoDB" id="9811889at2"/>